<accession>A0A941CWL6</accession>
<sequence>MNHSNFGRPYPHPDDERQWGDFLQGIFGFGHWGNQPPFGPPGQGGRPPSPPFGPPGGGPGRPPFGPPPGQGGGDGPPSSPPPSFTPTQKQAGVYAVDPGGIRGCLYRYTYVWLNNRQQFWYYPTFVGRTSIAGYRWMGFYWAYFGIDLKRIDSFQCF</sequence>
<gene>
    <name evidence="2" type="ORF">KC820_07520</name>
</gene>
<dbReference type="EMBL" id="JAGSIE010000021">
    <property type="protein sequence ID" value="MBR7554000.1"/>
    <property type="molecule type" value="Genomic_DNA"/>
</dbReference>
<dbReference type="RefSeq" id="WP_212369904.1">
    <property type="nucleotide sequence ID" value="NZ_JAGSIE010000021.1"/>
</dbReference>
<evidence type="ECO:0000313" key="2">
    <source>
        <dbReference type="EMBL" id="MBR7554000.1"/>
    </source>
</evidence>
<evidence type="ECO:0008006" key="4">
    <source>
        <dbReference type="Google" id="ProtNLM"/>
    </source>
</evidence>
<reference evidence="2 3" key="1">
    <citation type="submission" date="2021-04" db="EMBL/GenBank/DDBJ databases">
        <title>Allobacillus sp. nov. SKP8-2 isolated from shrimp paste.</title>
        <authorList>
            <person name="Tanasupawat S."/>
            <person name="Yiamsombat S."/>
            <person name="Kanchanasin P."/>
            <person name="Kuncharoen N."/>
        </authorList>
    </citation>
    <scope>NUCLEOTIDE SEQUENCE [LARGE SCALE GENOMIC DNA]</scope>
    <source>
        <strain evidence="2 3">SKP8-2</strain>
    </source>
</reference>
<comment type="caution">
    <text evidence="2">The sequence shown here is derived from an EMBL/GenBank/DDBJ whole genome shotgun (WGS) entry which is preliminary data.</text>
</comment>
<organism evidence="2 3">
    <name type="scientific">Allobacillus saliphilus</name>
    <dbReference type="NCBI Taxonomy" id="2912308"/>
    <lineage>
        <taxon>Bacteria</taxon>
        <taxon>Bacillati</taxon>
        <taxon>Bacillota</taxon>
        <taxon>Bacilli</taxon>
        <taxon>Bacillales</taxon>
        <taxon>Bacillaceae</taxon>
        <taxon>Allobacillus</taxon>
    </lineage>
</organism>
<keyword evidence="3" id="KW-1185">Reference proteome</keyword>
<evidence type="ECO:0000313" key="3">
    <source>
        <dbReference type="Proteomes" id="UP000675431"/>
    </source>
</evidence>
<feature type="compositionally biased region" description="Pro residues" evidence="1">
    <location>
        <begin position="47"/>
        <end position="69"/>
    </location>
</feature>
<dbReference type="Proteomes" id="UP000675431">
    <property type="component" value="Unassembled WGS sequence"/>
</dbReference>
<protein>
    <recommendedName>
        <fullName evidence="4">Transporter</fullName>
    </recommendedName>
</protein>
<evidence type="ECO:0000256" key="1">
    <source>
        <dbReference type="SAM" id="MobiDB-lite"/>
    </source>
</evidence>
<proteinExistence type="predicted"/>
<feature type="region of interest" description="Disordered" evidence="1">
    <location>
        <begin position="1"/>
        <end position="90"/>
    </location>
</feature>
<dbReference type="AlphaFoldDB" id="A0A941CWL6"/>
<name>A0A941CWL6_9BACI</name>